<reference evidence="3" key="1">
    <citation type="journal article" date="2023" name="bioRxiv">
        <title>Complete genome of the Medicago anthracnose fungus, Colletotrichum destructivum, reveals a mini-chromosome-like region within a core chromosome.</title>
        <authorList>
            <person name="Lapalu N."/>
            <person name="Simon A."/>
            <person name="Lu A."/>
            <person name="Plaumann P.-L."/>
            <person name="Amselem J."/>
            <person name="Pigne S."/>
            <person name="Auger A."/>
            <person name="Koch C."/>
            <person name="Dallery J.-F."/>
            <person name="O'Connell R.J."/>
        </authorList>
    </citation>
    <scope>NUCLEOTIDE SEQUENCE [LARGE SCALE GENOMIC DNA]</scope>
    <source>
        <strain evidence="3">CBS 520.97</strain>
    </source>
</reference>
<dbReference type="AlphaFoldDB" id="A0AAX4I179"/>
<feature type="compositionally biased region" description="Polar residues" evidence="1">
    <location>
        <begin position="1"/>
        <end position="14"/>
    </location>
</feature>
<proteinExistence type="predicted"/>
<sequence>MGCNPSRPSDSSQLDLGHGPSIHYPLNMTHPPRYSFNEHNEACRVLRLWEARGGKSRSFTYVVYVINNNLLDKSQALAQARVLGHMQQLASIHGLGVLVKCLDYLSDNDDDPDVAEEKELYLDMLAATSKADVIRRWDERPAPAAHQGFEETTTAEQRISAVIDKVRWNRDIGDVDFKIQIEPEVVAGLSRFAKSWKLGEFVESHDQIMSESPTVVAAGISKLQAQFILQAQVAQASLTSDNGATPTVAISFLPDEIPNVTLINIKKQLKSVFVPLAKRVKESEKSLRQDLYTMQLVSLGSTYSKGGQQWKELDDLGQAGMDIIDHLHLDSGQMLLRGPGPLLGPKLLLGSVDPVIDRGRAKGGREADLYGSGGSQVMREDMEACVCQKPGIAPGPEYVQLSQDG</sequence>
<dbReference type="EMBL" id="CP137305">
    <property type="protein sequence ID" value="WQF76877.1"/>
    <property type="molecule type" value="Genomic_DNA"/>
</dbReference>
<organism evidence="2 3">
    <name type="scientific">Colletotrichum destructivum</name>
    <dbReference type="NCBI Taxonomy" id="34406"/>
    <lineage>
        <taxon>Eukaryota</taxon>
        <taxon>Fungi</taxon>
        <taxon>Dikarya</taxon>
        <taxon>Ascomycota</taxon>
        <taxon>Pezizomycotina</taxon>
        <taxon>Sordariomycetes</taxon>
        <taxon>Hypocreomycetidae</taxon>
        <taxon>Glomerellales</taxon>
        <taxon>Glomerellaceae</taxon>
        <taxon>Colletotrichum</taxon>
        <taxon>Colletotrichum destructivum species complex</taxon>
    </lineage>
</organism>
<protein>
    <submittedName>
        <fullName evidence="2">Uncharacterized protein</fullName>
    </submittedName>
</protein>
<keyword evidence="3" id="KW-1185">Reference proteome</keyword>
<accession>A0AAX4I179</accession>
<dbReference type="Proteomes" id="UP001322277">
    <property type="component" value="Chromosome 1"/>
</dbReference>
<dbReference type="RefSeq" id="XP_062774101.1">
    <property type="nucleotide sequence ID" value="XM_062918050.1"/>
</dbReference>
<gene>
    <name evidence="2" type="ORF">CDEST_01891</name>
</gene>
<feature type="region of interest" description="Disordered" evidence="1">
    <location>
        <begin position="1"/>
        <end position="22"/>
    </location>
</feature>
<name>A0AAX4I179_9PEZI</name>
<evidence type="ECO:0000256" key="1">
    <source>
        <dbReference type="SAM" id="MobiDB-lite"/>
    </source>
</evidence>
<dbReference type="GeneID" id="87938394"/>
<evidence type="ECO:0000313" key="2">
    <source>
        <dbReference type="EMBL" id="WQF76877.1"/>
    </source>
</evidence>
<dbReference type="KEGG" id="cdet:87938394"/>
<evidence type="ECO:0000313" key="3">
    <source>
        <dbReference type="Proteomes" id="UP001322277"/>
    </source>
</evidence>